<dbReference type="Gene3D" id="1.10.10.10">
    <property type="entry name" value="Winged helix-like DNA-binding domain superfamily/Winged helix DNA-binding domain"/>
    <property type="match status" value="1"/>
</dbReference>
<dbReference type="FunFam" id="3.40.50.2300:FF:000001">
    <property type="entry name" value="DNA-binding response regulator PhoB"/>
    <property type="match status" value="1"/>
</dbReference>
<dbReference type="InterPro" id="IPR039420">
    <property type="entry name" value="WalR-like"/>
</dbReference>
<dbReference type="InterPro" id="IPR036388">
    <property type="entry name" value="WH-like_DNA-bd_sf"/>
</dbReference>
<sequence length="219" mass="24394">MLVVDDERHIVDLVAMGLEGRGMEVRGALDGAAALKDLEEFRPDVMVLDLMLPGLSGMEVCRRARAKSNVPILILSARDAVQDRVGGLNLGADDYVVKPFAFEELAARVVALLRRSGAPPGQTLRYADLELDGATREVRRNGRPIDLTAREFALLRFFMEHPRQVFSKNQLLEAVWGYDYFGDSNVVETYVSYLRRKLNAPDELDLIQTVRGSGYRLGG</sequence>
<evidence type="ECO:0000313" key="10">
    <source>
        <dbReference type="EMBL" id="CAA9409195.1"/>
    </source>
</evidence>
<accession>A0A6J4PF78</accession>
<dbReference type="CDD" id="cd17574">
    <property type="entry name" value="REC_OmpR"/>
    <property type="match status" value="1"/>
</dbReference>
<feature type="domain" description="OmpR/PhoB-type" evidence="9">
    <location>
        <begin position="121"/>
        <end position="219"/>
    </location>
</feature>
<dbReference type="InterPro" id="IPR001789">
    <property type="entry name" value="Sig_transdc_resp-reg_receiver"/>
</dbReference>
<dbReference type="PANTHER" id="PTHR48111">
    <property type="entry name" value="REGULATOR OF RPOS"/>
    <property type="match status" value="1"/>
</dbReference>
<keyword evidence="2" id="KW-0902">Two-component regulatory system</keyword>
<evidence type="ECO:0000256" key="1">
    <source>
        <dbReference type="ARBA" id="ARBA00022553"/>
    </source>
</evidence>
<dbReference type="GO" id="GO:0006355">
    <property type="term" value="P:regulation of DNA-templated transcription"/>
    <property type="evidence" value="ECO:0007669"/>
    <property type="project" value="InterPro"/>
</dbReference>
<dbReference type="InterPro" id="IPR001867">
    <property type="entry name" value="OmpR/PhoB-type_DNA-bd"/>
</dbReference>
<dbReference type="GO" id="GO:0032993">
    <property type="term" value="C:protein-DNA complex"/>
    <property type="evidence" value="ECO:0007669"/>
    <property type="project" value="TreeGrafter"/>
</dbReference>
<dbReference type="Gene3D" id="6.10.250.690">
    <property type="match status" value="1"/>
</dbReference>
<dbReference type="SMART" id="SM00448">
    <property type="entry name" value="REC"/>
    <property type="match status" value="1"/>
</dbReference>
<keyword evidence="5" id="KW-0804">Transcription</keyword>
<dbReference type="InterPro" id="IPR011006">
    <property type="entry name" value="CheY-like_superfamily"/>
</dbReference>
<dbReference type="Pfam" id="PF00486">
    <property type="entry name" value="Trans_reg_C"/>
    <property type="match status" value="1"/>
</dbReference>
<dbReference type="GO" id="GO:0005829">
    <property type="term" value="C:cytosol"/>
    <property type="evidence" value="ECO:0007669"/>
    <property type="project" value="TreeGrafter"/>
</dbReference>
<dbReference type="GO" id="GO:0000156">
    <property type="term" value="F:phosphorelay response regulator activity"/>
    <property type="evidence" value="ECO:0007669"/>
    <property type="project" value="TreeGrafter"/>
</dbReference>
<dbReference type="PROSITE" id="PS50110">
    <property type="entry name" value="RESPONSE_REGULATORY"/>
    <property type="match status" value="1"/>
</dbReference>
<gene>
    <name evidence="10" type="ORF">AVDCRST_MAG78-286</name>
</gene>
<dbReference type="PROSITE" id="PS51755">
    <property type="entry name" value="OMPR_PHOB"/>
    <property type="match status" value="1"/>
</dbReference>
<dbReference type="SUPFAM" id="SSF52172">
    <property type="entry name" value="CheY-like"/>
    <property type="match status" value="1"/>
</dbReference>
<name>A0A6J4PF78_9ACTN</name>
<dbReference type="CDD" id="cd00383">
    <property type="entry name" value="trans_reg_C"/>
    <property type="match status" value="1"/>
</dbReference>
<evidence type="ECO:0000259" key="8">
    <source>
        <dbReference type="PROSITE" id="PS50110"/>
    </source>
</evidence>
<dbReference type="SMART" id="SM00862">
    <property type="entry name" value="Trans_reg_C"/>
    <property type="match status" value="1"/>
</dbReference>
<dbReference type="FunFam" id="1.10.10.10:FF:000005">
    <property type="entry name" value="Two-component system response regulator"/>
    <property type="match status" value="1"/>
</dbReference>
<organism evidence="10">
    <name type="scientific">uncultured Rubrobacteraceae bacterium</name>
    <dbReference type="NCBI Taxonomy" id="349277"/>
    <lineage>
        <taxon>Bacteria</taxon>
        <taxon>Bacillati</taxon>
        <taxon>Actinomycetota</taxon>
        <taxon>Rubrobacteria</taxon>
        <taxon>Rubrobacterales</taxon>
        <taxon>Rubrobacteraceae</taxon>
        <taxon>environmental samples</taxon>
    </lineage>
</organism>
<evidence type="ECO:0000256" key="7">
    <source>
        <dbReference type="PROSITE-ProRule" id="PRU01091"/>
    </source>
</evidence>
<dbReference type="Gene3D" id="3.40.50.2300">
    <property type="match status" value="1"/>
</dbReference>
<dbReference type="AlphaFoldDB" id="A0A6J4PF78"/>
<evidence type="ECO:0000256" key="6">
    <source>
        <dbReference type="PROSITE-ProRule" id="PRU00169"/>
    </source>
</evidence>
<keyword evidence="4 7" id="KW-0238">DNA-binding</keyword>
<keyword evidence="1 6" id="KW-0597">Phosphoprotein</keyword>
<keyword evidence="3" id="KW-0805">Transcription regulation</keyword>
<feature type="domain" description="Response regulatory" evidence="8">
    <location>
        <begin position="1"/>
        <end position="113"/>
    </location>
</feature>
<evidence type="ECO:0000259" key="9">
    <source>
        <dbReference type="PROSITE" id="PS51755"/>
    </source>
</evidence>
<feature type="modified residue" description="4-aspartylphosphate" evidence="6">
    <location>
        <position position="49"/>
    </location>
</feature>
<evidence type="ECO:0000256" key="4">
    <source>
        <dbReference type="ARBA" id="ARBA00023125"/>
    </source>
</evidence>
<reference evidence="10" key="1">
    <citation type="submission" date="2020-02" db="EMBL/GenBank/DDBJ databases">
        <authorList>
            <person name="Meier V. D."/>
        </authorList>
    </citation>
    <scope>NUCLEOTIDE SEQUENCE</scope>
    <source>
        <strain evidence="10">AVDCRST_MAG78</strain>
    </source>
</reference>
<protein>
    <submittedName>
        <fullName evidence="10">Phosphate regulon transcriptional regulatory protein PhoB (SphR)</fullName>
    </submittedName>
</protein>
<evidence type="ECO:0000256" key="3">
    <source>
        <dbReference type="ARBA" id="ARBA00023015"/>
    </source>
</evidence>
<evidence type="ECO:0000256" key="5">
    <source>
        <dbReference type="ARBA" id="ARBA00023163"/>
    </source>
</evidence>
<dbReference type="PANTHER" id="PTHR48111:SF22">
    <property type="entry name" value="REGULATOR OF RPOS"/>
    <property type="match status" value="1"/>
</dbReference>
<proteinExistence type="predicted"/>
<dbReference type="GO" id="GO:0000976">
    <property type="term" value="F:transcription cis-regulatory region binding"/>
    <property type="evidence" value="ECO:0007669"/>
    <property type="project" value="TreeGrafter"/>
</dbReference>
<feature type="DNA-binding region" description="OmpR/PhoB-type" evidence="7">
    <location>
        <begin position="121"/>
        <end position="219"/>
    </location>
</feature>
<evidence type="ECO:0000256" key="2">
    <source>
        <dbReference type="ARBA" id="ARBA00023012"/>
    </source>
</evidence>
<dbReference type="EMBL" id="CADCVB010000017">
    <property type="protein sequence ID" value="CAA9409195.1"/>
    <property type="molecule type" value="Genomic_DNA"/>
</dbReference>
<dbReference type="Pfam" id="PF00072">
    <property type="entry name" value="Response_reg"/>
    <property type="match status" value="1"/>
</dbReference>